<dbReference type="KEGG" id="sbat:G4Z16_00505"/>
<dbReference type="AlphaFoldDB" id="A0A7T1T2E4"/>
<gene>
    <name evidence="2" type="ORF">G4Z16_00505</name>
</gene>
<dbReference type="InterPro" id="IPR041657">
    <property type="entry name" value="HTH_17"/>
</dbReference>
<evidence type="ECO:0000313" key="2">
    <source>
        <dbReference type="EMBL" id="QPP05122.1"/>
    </source>
</evidence>
<dbReference type="Pfam" id="PF12728">
    <property type="entry name" value="HTH_17"/>
    <property type="match status" value="1"/>
</dbReference>
<dbReference type="Proteomes" id="UP000595046">
    <property type="component" value="Chromosome"/>
</dbReference>
<name>A0A7T1T2E4_9ACTN</name>
<evidence type="ECO:0000313" key="3">
    <source>
        <dbReference type="Proteomes" id="UP000595046"/>
    </source>
</evidence>
<protein>
    <submittedName>
        <fullName evidence="2">Helix-turn-helix domain-containing protein</fullName>
    </submittedName>
</protein>
<feature type="domain" description="Helix-turn-helix" evidence="1">
    <location>
        <begin position="18"/>
        <end position="71"/>
    </location>
</feature>
<reference evidence="3" key="1">
    <citation type="submission" date="2020-02" db="EMBL/GenBank/DDBJ databases">
        <title>Streptomyces sp. ASO4wet.</title>
        <authorList>
            <person name="Risdian C."/>
            <person name="Landwehr W."/>
            <person name="Schupp P."/>
            <person name="Wink J."/>
        </authorList>
    </citation>
    <scope>NUCLEOTIDE SEQUENCE [LARGE SCALE GENOMIC DNA]</scope>
    <source>
        <strain evidence="3">ASO4wet</strain>
    </source>
</reference>
<organism evidence="2 3">
    <name type="scientific">Streptomyces bathyalis</name>
    <dbReference type="NCBI Taxonomy" id="2710756"/>
    <lineage>
        <taxon>Bacteria</taxon>
        <taxon>Bacillati</taxon>
        <taxon>Actinomycetota</taxon>
        <taxon>Actinomycetes</taxon>
        <taxon>Kitasatosporales</taxon>
        <taxon>Streptomycetaceae</taxon>
        <taxon>Streptomyces</taxon>
    </lineage>
</organism>
<dbReference type="EMBL" id="CP048882">
    <property type="protein sequence ID" value="QPP05122.1"/>
    <property type="molecule type" value="Genomic_DNA"/>
</dbReference>
<evidence type="ECO:0000259" key="1">
    <source>
        <dbReference type="Pfam" id="PF12728"/>
    </source>
</evidence>
<accession>A0A7T1T2E4</accession>
<keyword evidence="3" id="KW-1185">Reference proteome</keyword>
<sequence length="73" mass="8416">MTASNRTQYPSAVMSQEMLTARQTAEMLNVSLTWIYRDAPKLGLIGYKFGRGKSAKLRFRCADVLKWLEQQKM</sequence>
<proteinExistence type="predicted"/>